<dbReference type="PANTHER" id="PTHR11757:SF19">
    <property type="entry name" value="PROLYL ENDOPEPTIDASE-LIKE"/>
    <property type="match status" value="1"/>
</dbReference>
<dbReference type="SUPFAM" id="SSF50993">
    <property type="entry name" value="Peptidase/esterase 'gauge' domain"/>
    <property type="match status" value="1"/>
</dbReference>
<dbReference type="InterPro" id="IPR023302">
    <property type="entry name" value="Pept_S9A_N"/>
</dbReference>
<dbReference type="GO" id="GO:0004252">
    <property type="term" value="F:serine-type endopeptidase activity"/>
    <property type="evidence" value="ECO:0007669"/>
    <property type="project" value="InterPro"/>
</dbReference>
<dbReference type="Gene3D" id="3.40.50.1820">
    <property type="entry name" value="alpha/beta hydrolase"/>
    <property type="match status" value="1"/>
</dbReference>
<reference evidence="4 5" key="1">
    <citation type="journal article" date="2018" name="Microb. Genom.">
        <title>Expanding an expanded genome: long-read sequencing of Trypanosoma cruzi.</title>
        <authorList>
            <person name="Berna L."/>
            <person name="Rodriguez M."/>
            <person name="Chiribao M.L."/>
            <person name="Parodi-Talice A."/>
            <person name="Pita S."/>
            <person name="Rijo G."/>
            <person name="Alvarez-Valin F."/>
            <person name="Robello C."/>
        </authorList>
    </citation>
    <scope>NUCLEOTIDE SEQUENCE [LARGE SCALE GENOMIC DNA]</scope>
    <source>
        <strain evidence="4 5">Dm28c</strain>
    </source>
</reference>
<dbReference type="VEuPathDB" id="TriTrypDB:C4B63_128g64"/>
<dbReference type="Proteomes" id="UP000246121">
    <property type="component" value="Unassembled WGS sequence"/>
</dbReference>
<dbReference type="InterPro" id="IPR029058">
    <property type="entry name" value="AB_hydrolase_fold"/>
</dbReference>
<accession>A0A2V2UQ66</accession>
<dbReference type="AlphaFoldDB" id="A0A2V2UQ66"/>
<protein>
    <submittedName>
        <fullName evidence="4">Oligopeptidase b</fullName>
    </submittedName>
</protein>
<proteinExistence type="inferred from homology"/>
<evidence type="ECO:0000313" key="5">
    <source>
        <dbReference type="Proteomes" id="UP000246121"/>
    </source>
</evidence>
<dbReference type="VEuPathDB" id="TriTrypDB:TcCL_NonESM06299"/>
<dbReference type="InterPro" id="IPR051543">
    <property type="entry name" value="Serine_Peptidase_S9A"/>
</dbReference>
<comment type="caution">
    <text evidence="4">The sequence shown here is derived from an EMBL/GenBank/DDBJ whole genome shotgun (WGS) entry which is preliminary data.</text>
</comment>
<gene>
    <name evidence="4" type="ORF">C4B63_128g64</name>
</gene>
<evidence type="ECO:0000256" key="2">
    <source>
        <dbReference type="SAM" id="MobiDB-lite"/>
    </source>
</evidence>
<comment type="similarity">
    <text evidence="1">Belongs to the peptidase S9A family.</text>
</comment>
<dbReference type="VEuPathDB" id="TriTrypDB:TcBrA4_0112430"/>
<dbReference type="VEuPathDB" id="TriTrypDB:TcG_05134"/>
<dbReference type="Pfam" id="PF02897">
    <property type="entry name" value="Peptidase_S9_N"/>
    <property type="match status" value="1"/>
</dbReference>
<evidence type="ECO:0000259" key="3">
    <source>
        <dbReference type="Pfam" id="PF02897"/>
    </source>
</evidence>
<sequence length="168" mass="19565">MRANGASQGKIGRRGKRTSKNTGDHGRRSAAGILSPPKYPRKEHRIERFGDFRTDPFYWMRGRRNPEVRRLLQHENAYMESVFAKLGGDQLFRTLFSEMRAHWKEGNASVPYRDRSCWFFSRNPPNAAYPIFCRRPFTEQTAGFMHEVGEMRGRDPLAPLPVYDDEVV</sequence>
<dbReference type="EMBL" id="PRFA01000128">
    <property type="protein sequence ID" value="PWU86239.1"/>
    <property type="molecule type" value="Genomic_DNA"/>
</dbReference>
<evidence type="ECO:0000313" key="4">
    <source>
        <dbReference type="EMBL" id="PWU86239.1"/>
    </source>
</evidence>
<feature type="domain" description="Peptidase S9A N-terminal" evidence="3">
    <location>
        <begin position="37"/>
        <end position="139"/>
    </location>
</feature>
<organism evidence="4 5">
    <name type="scientific">Trypanosoma cruzi</name>
    <dbReference type="NCBI Taxonomy" id="5693"/>
    <lineage>
        <taxon>Eukaryota</taxon>
        <taxon>Discoba</taxon>
        <taxon>Euglenozoa</taxon>
        <taxon>Kinetoplastea</taxon>
        <taxon>Metakinetoplastina</taxon>
        <taxon>Trypanosomatida</taxon>
        <taxon>Trypanosomatidae</taxon>
        <taxon>Trypanosoma</taxon>
        <taxon>Schizotrypanum</taxon>
    </lineage>
</organism>
<dbReference type="Gene3D" id="2.130.10.120">
    <property type="entry name" value="Prolyl oligopeptidase, N-terminal domain"/>
    <property type="match status" value="1"/>
</dbReference>
<name>A0A2V2UQ66_TRYCR</name>
<evidence type="ECO:0000256" key="1">
    <source>
        <dbReference type="ARBA" id="ARBA00005228"/>
    </source>
</evidence>
<feature type="region of interest" description="Disordered" evidence="2">
    <location>
        <begin position="1"/>
        <end position="38"/>
    </location>
</feature>
<dbReference type="VEuPathDB" id="TriTrypDB:Tc_MARK_8399"/>
<dbReference type="PANTHER" id="PTHR11757">
    <property type="entry name" value="PROTEASE FAMILY S9A OLIGOPEPTIDASE"/>
    <property type="match status" value="1"/>
</dbReference>